<keyword evidence="11" id="KW-1185">Reference proteome</keyword>
<keyword evidence="5" id="KW-0863">Zinc-finger</keyword>
<keyword evidence="10" id="KW-0808">Transferase</keyword>
<name>A0A2U1KN70_ARTAN</name>
<evidence type="ECO:0000313" key="11">
    <source>
        <dbReference type="Proteomes" id="UP000245207"/>
    </source>
</evidence>
<evidence type="ECO:0000256" key="5">
    <source>
        <dbReference type="ARBA" id="ARBA00022771"/>
    </source>
</evidence>
<evidence type="ECO:0000256" key="3">
    <source>
        <dbReference type="ARBA" id="ARBA00022723"/>
    </source>
</evidence>
<dbReference type="GO" id="GO:0006412">
    <property type="term" value="P:translation"/>
    <property type="evidence" value="ECO:0007669"/>
    <property type="project" value="InterPro"/>
</dbReference>
<dbReference type="Gene3D" id="3.30.230.70">
    <property type="entry name" value="GHMP Kinase, N-terminal domain"/>
    <property type="match status" value="1"/>
</dbReference>
<dbReference type="InterPro" id="IPR027408">
    <property type="entry name" value="PNPase/RNase_PH_dom_sf"/>
</dbReference>
<dbReference type="EMBL" id="PKPP01015879">
    <property type="protein sequence ID" value="PWA38209.1"/>
    <property type="molecule type" value="Genomic_DNA"/>
</dbReference>
<dbReference type="GO" id="GO:0005840">
    <property type="term" value="C:ribosome"/>
    <property type="evidence" value="ECO:0007669"/>
    <property type="project" value="UniProtKB-KW"/>
</dbReference>
<keyword evidence="9" id="KW-0687">Ribonucleoprotein</keyword>
<dbReference type="STRING" id="35608.A0A2U1KN70"/>
<evidence type="ECO:0000256" key="7">
    <source>
        <dbReference type="ARBA" id="ARBA00022884"/>
    </source>
</evidence>
<dbReference type="GO" id="GO:0016740">
    <property type="term" value="F:transferase activity"/>
    <property type="evidence" value="ECO:0007669"/>
    <property type="project" value="UniProtKB-KW"/>
</dbReference>
<dbReference type="AlphaFoldDB" id="A0A2U1KN70"/>
<sequence>MADTPNINELREACGSDELCHVFTFLQSQDMTEDDGFLIRMGDESTQLRAKLDKRNDTIDEAYSFGPDNEVAKAGEDCLVESQVRDHRRLDLMAQLLLLTREGLKEKKAHIEKIKAIQTQKRARSGGGDTAEAVVGGLRRSWVFSGDEVSALDGFRDFCKEEEQEPHTVFVRCVSRSFHLQKNICSACAYPAARVLSYDGLIGDKVFVNGIIKEMEDSKLDLMLAGSENEISMIEGYCDFLPEEKLVQAPLATASAPSLLQQANG</sequence>
<evidence type="ECO:0000256" key="9">
    <source>
        <dbReference type="ARBA" id="ARBA00023274"/>
    </source>
</evidence>
<dbReference type="GO" id="GO:0003735">
    <property type="term" value="F:structural constituent of ribosome"/>
    <property type="evidence" value="ECO:0007669"/>
    <property type="project" value="InterPro"/>
</dbReference>
<dbReference type="SUPFAM" id="SSF55666">
    <property type="entry name" value="Ribonuclease PH domain 2-like"/>
    <property type="match status" value="1"/>
</dbReference>
<keyword evidence="8" id="KW-0689">Ribosomal protein</keyword>
<dbReference type="InterPro" id="IPR011332">
    <property type="entry name" value="Ribosomal_zn-bd"/>
</dbReference>
<keyword evidence="6" id="KW-0862">Zinc</keyword>
<evidence type="ECO:0000256" key="4">
    <source>
        <dbReference type="ARBA" id="ARBA00022730"/>
    </source>
</evidence>
<organism evidence="10 11">
    <name type="scientific">Artemisia annua</name>
    <name type="common">Sweet wormwood</name>
    <dbReference type="NCBI Taxonomy" id="35608"/>
    <lineage>
        <taxon>Eukaryota</taxon>
        <taxon>Viridiplantae</taxon>
        <taxon>Streptophyta</taxon>
        <taxon>Embryophyta</taxon>
        <taxon>Tracheophyta</taxon>
        <taxon>Spermatophyta</taxon>
        <taxon>Magnoliopsida</taxon>
        <taxon>eudicotyledons</taxon>
        <taxon>Gunneridae</taxon>
        <taxon>Pentapetalae</taxon>
        <taxon>asterids</taxon>
        <taxon>campanulids</taxon>
        <taxon>Asterales</taxon>
        <taxon>Asteraceae</taxon>
        <taxon>Asteroideae</taxon>
        <taxon>Anthemideae</taxon>
        <taxon>Artemisiinae</taxon>
        <taxon>Artemisia</taxon>
    </lineage>
</organism>
<protein>
    <submittedName>
        <fullName evidence="10">Putative polyribonucleotide nucleotidyltransferase 1, chloroplastic</fullName>
    </submittedName>
</protein>
<evidence type="ECO:0000256" key="1">
    <source>
        <dbReference type="ARBA" id="ARBA00009805"/>
    </source>
</evidence>
<reference evidence="10 11" key="1">
    <citation type="journal article" date="2018" name="Mol. Plant">
        <title>The genome of Artemisia annua provides insight into the evolution of Asteraceae family and artemisinin biosynthesis.</title>
        <authorList>
            <person name="Shen Q."/>
            <person name="Zhang L."/>
            <person name="Liao Z."/>
            <person name="Wang S."/>
            <person name="Yan T."/>
            <person name="Shi P."/>
            <person name="Liu M."/>
            <person name="Fu X."/>
            <person name="Pan Q."/>
            <person name="Wang Y."/>
            <person name="Lv Z."/>
            <person name="Lu X."/>
            <person name="Zhang F."/>
            <person name="Jiang W."/>
            <person name="Ma Y."/>
            <person name="Chen M."/>
            <person name="Hao X."/>
            <person name="Li L."/>
            <person name="Tang Y."/>
            <person name="Lv G."/>
            <person name="Zhou Y."/>
            <person name="Sun X."/>
            <person name="Brodelius P.E."/>
            <person name="Rose J.K.C."/>
            <person name="Tang K."/>
        </authorList>
    </citation>
    <scope>NUCLEOTIDE SEQUENCE [LARGE SCALE GENOMIC DNA]</scope>
    <source>
        <strain evidence="11">cv. Huhao1</strain>
        <tissue evidence="10">Leaf</tissue>
    </source>
</reference>
<dbReference type="InterPro" id="IPR001569">
    <property type="entry name" value="Ribosomal_eL37"/>
</dbReference>
<keyword evidence="3" id="KW-0479">Metal-binding</keyword>
<comment type="similarity">
    <text evidence="1">Belongs to the eukaryotic ribosomal protein eL37 family.</text>
</comment>
<keyword evidence="2" id="KW-0150">Chloroplast</keyword>
<proteinExistence type="inferred from homology"/>
<dbReference type="Gene3D" id="2.20.25.30">
    <property type="match status" value="1"/>
</dbReference>
<dbReference type="GO" id="GO:0008270">
    <property type="term" value="F:zinc ion binding"/>
    <property type="evidence" value="ECO:0007669"/>
    <property type="project" value="UniProtKB-KW"/>
</dbReference>
<dbReference type="InterPro" id="IPR036345">
    <property type="entry name" value="ExoRNase_PH_dom2_sf"/>
</dbReference>
<comment type="caution">
    <text evidence="10">The sequence shown here is derived from an EMBL/GenBank/DDBJ whole genome shotgun (WGS) entry which is preliminary data.</text>
</comment>
<keyword evidence="7" id="KW-0694">RNA-binding</keyword>
<evidence type="ECO:0000256" key="6">
    <source>
        <dbReference type="ARBA" id="ARBA00022833"/>
    </source>
</evidence>
<dbReference type="InterPro" id="IPR011331">
    <property type="entry name" value="Ribosomal_eL37/eL43"/>
</dbReference>
<keyword evidence="4" id="KW-0699">rRNA-binding</keyword>
<evidence type="ECO:0000313" key="10">
    <source>
        <dbReference type="EMBL" id="PWA38209.1"/>
    </source>
</evidence>
<dbReference type="Pfam" id="PF01907">
    <property type="entry name" value="Ribosomal_L37e"/>
    <property type="match status" value="1"/>
</dbReference>
<dbReference type="SUPFAM" id="SSF57829">
    <property type="entry name" value="Zn-binding ribosomal proteins"/>
    <property type="match status" value="1"/>
</dbReference>
<dbReference type="Proteomes" id="UP000245207">
    <property type="component" value="Unassembled WGS sequence"/>
</dbReference>
<accession>A0A2U1KN70</accession>
<gene>
    <name evidence="10" type="ORF">CTI12_AA582660</name>
</gene>
<dbReference type="GO" id="GO:0019843">
    <property type="term" value="F:rRNA binding"/>
    <property type="evidence" value="ECO:0007669"/>
    <property type="project" value="UniProtKB-KW"/>
</dbReference>
<dbReference type="OrthoDB" id="437922at2759"/>
<evidence type="ECO:0000256" key="2">
    <source>
        <dbReference type="ARBA" id="ARBA00022528"/>
    </source>
</evidence>
<evidence type="ECO:0000256" key="8">
    <source>
        <dbReference type="ARBA" id="ARBA00022980"/>
    </source>
</evidence>
<keyword evidence="2" id="KW-0934">Plastid</keyword>
<dbReference type="GO" id="GO:1990904">
    <property type="term" value="C:ribonucleoprotein complex"/>
    <property type="evidence" value="ECO:0007669"/>
    <property type="project" value="UniProtKB-KW"/>
</dbReference>